<dbReference type="Gene3D" id="3.50.50.60">
    <property type="entry name" value="FAD/NAD(P)-binding domain"/>
    <property type="match status" value="1"/>
</dbReference>
<keyword evidence="4" id="KW-0560">Oxidoreductase</keyword>
<reference evidence="7" key="1">
    <citation type="journal article" date="2020" name="Stud. Mycol.">
        <title>101 Dothideomycetes genomes: a test case for predicting lifestyles and emergence of pathogens.</title>
        <authorList>
            <person name="Haridas S."/>
            <person name="Albert R."/>
            <person name="Binder M."/>
            <person name="Bloem J."/>
            <person name="Labutti K."/>
            <person name="Salamov A."/>
            <person name="Andreopoulos B."/>
            <person name="Baker S."/>
            <person name="Barry K."/>
            <person name="Bills G."/>
            <person name="Bluhm B."/>
            <person name="Cannon C."/>
            <person name="Castanera R."/>
            <person name="Culley D."/>
            <person name="Daum C."/>
            <person name="Ezra D."/>
            <person name="Gonzalez J."/>
            <person name="Henrissat B."/>
            <person name="Kuo A."/>
            <person name="Liang C."/>
            <person name="Lipzen A."/>
            <person name="Lutzoni F."/>
            <person name="Magnuson J."/>
            <person name="Mondo S."/>
            <person name="Nolan M."/>
            <person name="Ohm R."/>
            <person name="Pangilinan J."/>
            <person name="Park H.-J."/>
            <person name="Ramirez L."/>
            <person name="Alfaro M."/>
            <person name="Sun H."/>
            <person name="Tritt A."/>
            <person name="Yoshinaga Y."/>
            <person name="Zwiers L.-H."/>
            <person name="Turgeon B."/>
            <person name="Goodwin S."/>
            <person name="Spatafora J."/>
            <person name="Crous P."/>
            <person name="Grigoriev I."/>
        </authorList>
    </citation>
    <scope>NUCLEOTIDE SEQUENCE</scope>
    <source>
        <strain evidence="7">CBS 101060</strain>
    </source>
</reference>
<accession>A0A9P4SHJ9</accession>
<dbReference type="PRINTS" id="PR00420">
    <property type="entry name" value="RNGMNOXGNASE"/>
</dbReference>
<evidence type="ECO:0000256" key="4">
    <source>
        <dbReference type="ARBA" id="ARBA00023002"/>
    </source>
</evidence>
<dbReference type="InterPro" id="IPR036188">
    <property type="entry name" value="FAD/NAD-bd_sf"/>
</dbReference>
<evidence type="ECO:0000256" key="1">
    <source>
        <dbReference type="ARBA" id="ARBA00001974"/>
    </source>
</evidence>
<evidence type="ECO:0000256" key="3">
    <source>
        <dbReference type="ARBA" id="ARBA00022827"/>
    </source>
</evidence>
<organism evidence="7 8">
    <name type="scientific">Patellaria atrata CBS 101060</name>
    <dbReference type="NCBI Taxonomy" id="1346257"/>
    <lineage>
        <taxon>Eukaryota</taxon>
        <taxon>Fungi</taxon>
        <taxon>Dikarya</taxon>
        <taxon>Ascomycota</taxon>
        <taxon>Pezizomycotina</taxon>
        <taxon>Dothideomycetes</taxon>
        <taxon>Dothideomycetes incertae sedis</taxon>
        <taxon>Patellariales</taxon>
        <taxon>Patellariaceae</taxon>
        <taxon>Patellaria</taxon>
    </lineage>
</organism>
<keyword evidence="2" id="KW-0285">Flavoprotein</keyword>
<proteinExistence type="predicted"/>
<gene>
    <name evidence="7" type="ORF">M501DRAFT_998153</name>
</gene>
<evidence type="ECO:0000313" key="8">
    <source>
        <dbReference type="Proteomes" id="UP000799429"/>
    </source>
</evidence>
<dbReference type="PANTHER" id="PTHR47178">
    <property type="entry name" value="MONOOXYGENASE, FAD-BINDING"/>
    <property type="match status" value="1"/>
</dbReference>
<dbReference type="GO" id="GO:0071949">
    <property type="term" value="F:FAD binding"/>
    <property type="evidence" value="ECO:0007669"/>
    <property type="project" value="InterPro"/>
</dbReference>
<dbReference type="SUPFAM" id="SSF51905">
    <property type="entry name" value="FAD/NAD(P)-binding domain"/>
    <property type="match status" value="1"/>
</dbReference>
<feature type="domain" description="FAD-binding" evidence="6">
    <location>
        <begin position="10"/>
        <end position="49"/>
    </location>
</feature>
<evidence type="ECO:0000256" key="5">
    <source>
        <dbReference type="ARBA" id="ARBA00023033"/>
    </source>
</evidence>
<protein>
    <submittedName>
        <fullName evidence="7">FAD/NAD(P)-binding domain-containing protein</fullName>
    </submittedName>
</protein>
<keyword evidence="3" id="KW-0274">FAD</keyword>
<dbReference type="InterPro" id="IPR002938">
    <property type="entry name" value="FAD-bd"/>
</dbReference>
<comment type="caution">
    <text evidence="7">The sequence shown here is derived from an EMBL/GenBank/DDBJ whole genome shotgun (WGS) entry which is preliminary data.</text>
</comment>
<dbReference type="OrthoDB" id="47494at2759"/>
<evidence type="ECO:0000313" key="7">
    <source>
        <dbReference type="EMBL" id="KAF2841942.1"/>
    </source>
</evidence>
<dbReference type="Proteomes" id="UP000799429">
    <property type="component" value="Unassembled WGS sequence"/>
</dbReference>
<keyword evidence="5" id="KW-0503">Monooxygenase</keyword>
<dbReference type="GO" id="GO:0004497">
    <property type="term" value="F:monooxygenase activity"/>
    <property type="evidence" value="ECO:0007669"/>
    <property type="project" value="UniProtKB-KW"/>
</dbReference>
<keyword evidence="8" id="KW-1185">Reference proteome</keyword>
<dbReference type="EMBL" id="MU006090">
    <property type="protein sequence ID" value="KAF2841942.1"/>
    <property type="molecule type" value="Genomic_DNA"/>
</dbReference>
<dbReference type="AlphaFoldDB" id="A0A9P4SHJ9"/>
<evidence type="ECO:0000256" key="2">
    <source>
        <dbReference type="ARBA" id="ARBA00022630"/>
    </source>
</evidence>
<dbReference type="PANTHER" id="PTHR47178:SF3">
    <property type="entry name" value="FAD-BINDING DOMAIN-CONTAINING PROTEIN"/>
    <property type="match status" value="1"/>
</dbReference>
<dbReference type="Pfam" id="PF01494">
    <property type="entry name" value="FAD_binding_3"/>
    <property type="match status" value="1"/>
</dbReference>
<evidence type="ECO:0000259" key="6">
    <source>
        <dbReference type="Pfam" id="PF01494"/>
    </source>
</evidence>
<name>A0A9P4SHJ9_9PEZI</name>
<sequence>MATATTEHELSVIIAGAGSTGLLVAQVLKKVGIACTVYEADPTPTHRPRDWNFGIYWAQSPLGNCLPQELNDQLTACQVDIHTPAADDILPVLNGKTGEVLKEVAAPFNLRLQRRKFIQLLGTGIDIQYGKRLVGVESGNGIAKAKFEDGSEHTANLLIGAEGAHSVVRNFLCGPEKGALKESPLVANATICRLPAENALAIRKLHHRSTIWFHPNNSFTWFGVHNAYERDNPEDWEFMFLQSWKEEDSTPLSQTKILQDMKTRADDFADPYKSCVYAIAEGTKCWRSRLKYWPTEPWDNLNGTVTLAGDAAHPMTFRKSLHFHLASL</sequence>
<comment type="cofactor">
    <cofactor evidence="1">
        <name>FAD</name>
        <dbReference type="ChEBI" id="CHEBI:57692"/>
    </cofactor>
</comment>